<dbReference type="OrthoDB" id="4231150at2"/>
<evidence type="ECO:0000313" key="3">
    <source>
        <dbReference type="Proteomes" id="UP000199323"/>
    </source>
</evidence>
<feature type="compositionally biased region" description="Polar residues" evidence="1">
    <location>
        <begin position="1"/>
        <end position="11"/>
    </location>
</feature>
<gene>
    <name evidence="2" type="ORF">SAMN05216251_120131</name>
</gene>
<accession>A0A1I2K036</accession>
<name>A0A1I2K036_9ACTN</name>
<protein>
    <recommendedName>
        <fullName evidence="4">Hemerythrin-like domain-containing protein</fullName>
    </recommendedName>
</protein>
<dbReference type="RefSeq" id="WP_093716469.1">
    <property type="nucleotide sequence ID" value="NZ_FONG01000020.1"/>
</dbReference>
<evidence type="ECO:0000256" key="1">
    <source>
        <dbReference type="SAM" id="MobiDB-lite"/>
    </source>
</evidence>
<reference evidence="2 3" key="1">
    <citation type="submission" date="2016-10" db="EMBL/GenBank/DDBJ databases">
        <authorList>
            <person name="de Groot N.N."/>
        </authorList>
    </citation>
    <scope>NUCLEOTIDE SEQUENCE [LARGE SCALE GENOMIC DNA]</scope>
    <source>
        <strain evidence="2 3">CGMCC 4.3510</strain>
    </source>
</reference>
<dbReference type="AlphaFoldDB" id="A0A1I2K036"/>
<sequence length="206" mass="22039">MEETTKAQGSTVYDPAAETPSDAPAATAADVPPGTGDRPRGPHNIQNHSTEFDASIRAAEHDAAVADRARFHGVSLSLMDSGTAVHDMIQTVFNKESTAPADLRPIAAAFRRHCAAKEATVGRTLESRSSVAQAVRRDREEGVELLALLDRAIASPGLEGTRPLTVNGVLADIDQYLGHEQRDLVPLIERELPVSQSDRLATAFRA</sequence>
<dbReference type="Proteomes" id="UP000199323">
    <property type="component" value="Unassembled WGS sequence"/>
</dbReference>
<feature type="region of interest" description="Disordered" evidence="1">
    <location>
        <begin position="1"/>
        <end position="47"/>
    </location>
</feature>
<proteinExistence type="predicted"/>
<evidence type="ECO:0008006" key="4">
    <source>
        <dbReference type="Google" id="ProtNLM"/>
    </source>
</evidence>
<dbReference type="EMBL" id="FONG01000020">
    <property type="protein sequence ID" value="SFF59648.1"/>
    <property type="molecule type" value="Genomic_DNA"/>
</dbReference>
<feature type="compositionally biased region" description="Low complexity" evidence="1">
    <location>
        <begin position="14"/>
        <end position="35"/>
    </location>
</feature>
<keyword evidence="3" id="KW-1185">Reference proteome</keyword>
<evidence type="ECO:0000313" key="2">
    <source>
        <dbReference type="EMBL" id="SFF59648.1"/>
    </source>
</evidence>
<organism evidence="2 3">
    <name type="scientific">Actinacidiphila alni</name>
    <dbReference type="NCBI Taxonomy" id="380248"/>
    <lineage>
        <taxon>Bacteria</taxon>
        <taxon>Bacillati</taxon>
        <taxon>Actinomycetota</taxon>
        <taxon>Actinomycetes</taxon>
        <taxon>Kitasatosporales</taxon>
        <taxon>Streptomycetaceae</taxon>
        <taxon>Actinacidiphila</taxon>
    </lineage>
</organism>